<organism evidence="2 3">
    <name type="scientific">Ophiocordyceps unilateralis</name>
    <name type="common">Zombie-ant fungus</name>
    <name type="synonym">Torrubia unilateralis</name>
    <dbReference type="NCBI Taxonomy" id="268505"/>
    <lineage>
        <taxon>Eukaryota</taxon>
        <taxon>Fungi</taxon>
        <taxon>Dikarya</taxon>
        <taxon>Ascomycota</taxon>
        <taxon>Pezizomycotina</taxon>
        <taxon>Sordariomycetes</taxon>
        <taxon>Hypocreomycetidae</taxon>
        <taxon>Hypocreales</taxon>
        <taxon>Ophiocordycipitaceae</taxon>
        <taxon>Ophiocordyceps</taxon>
    </lineage>
</organism>
<feature type="compositionally biased region" description="Low complexity" evidence="1">
    <location>
        <begin position="283"/>
        <end position="295"/>
    </location>
</feature>
<dbReference type="Proteomes" id="UP000037136">
    <property type="component" value="Unassembled WGS sequence"/>
</dbReference>
<keyword evidence="3" id="KW-1185">Reference proteome</keyword>
<evidence type="ECO:0000313" key="3">
    <source>
        <dbReference type="Proteomes" id="UP000037136"/>
    </source>
</evidence>
<feature type="compositionally biased region" description="Basic residues" evidence="1">
    <location>
        <begin position="25"/>
        <end position="35"/>
    </location>
</feature>
<dbReference type="EMBL" id="LAZP02000841">
    <property type="protein sequence ID" value="PFH55599.1"/>
    <property type="molecule type" value="Genomic_DNA"/>
</dbReference>
<feature type="region of interest" description="Disordered" evidence="1">
    <location>
        <begin position="283"/>
        <end position="378"/>
    </location>
</feature>
<feature type="compositionally biased region" description="Basic and acidic residues" evidence="1">
    <location>
        <begin position="347"/>
        <end position="356"/>
    </location>
</feature>
<evidence type="ECO:0000256" key="1">
    <source>
        <dbReference type="SAM" id="MobiDB-lite"/>
    </source>
</evidence>
<gene>
    <name evidence="2" type="ORF">XA68_17979</name>
</gene>
<proteinExistence type="predicted"/>
<feature type="region of interest" description="Disordered" evidence="1">
    <location>
        <begin position="1"/>
        <end position="153"/>
    </location>
</feature>
<sequence length="430" mass="47329">MGRSKHRSLPQEKQEAKQQQVPKRNGSRRKRGKRTARSENYGLKKKKKAATSMPLEKQMTQVKEDGSAVSDSLQPEPAEKDARVVESASGYKAAVKKPVNDEVKATGTRNNHLKGKQPGRKTAALYTPPQKREAKSVAVPKQSGPPKGAPSMPLAMRMSDRKANKAAAAVSTKTALAIGPASKAKGICKMMAHGEVDGSQYGRFNSTEEYAEFLAWKVQVLRGQLDDAQRRLVCEGADEHGRAGRNRQEKAMMTVQGNGFQPAATFKASWWRVEEKMVGFLSSTTASTGTSSTETDPPAGSYRPQRQEHLVEKPMPAPTAATKPEPDAIIRKKPASDPTTTKTKPRLSREGEKERQPTATEQGEKATTSPTTTGPPPLFPQTALKKLYHQMESMNQSLFHNQLLAHERVFTARRKADEALDRGKNKVRRE</sequence>
<name>A0A2A9P2D9_OPHUN</name>
<reference evidence="2 3" key="1">
    <citation type="journal article" date="2015" name="BMC Genomics">
        <title>Gene expression during zombie ant biting behavior reflects the complexity underlying fungal parasitic behavioral manipulation.</title>
        <authorList>
            <person name="de Bekker C."/>
            <person name="Ohm R.A."/>
            <person name="Loreto R.G."/>
            <person name="Sebastian A."/>
            <person name="Albert I."/>
            <person name="Merrow M."/>
            <person name="Brachmann A."/>
            <person name="Hughes D.P."/>
        </authorList>
    </citation>
    <scope>NUCLEOTIDE SEQUENCE [LARGE SCALE GENOMIC DNA]</scope>
    <source>
        <strain evidence="2 3">SC16a</strain>
    </source>
</reference>
<protein>
    <submittedName>
        <fullName evidence="2">Uncharacterized protein</fullName>
    </submittedName>
</protein>
<comment type="caution">
    <text evidence="2">The sequence shown here is derived from an EMBL/GenBank/DDBJ whole genome shotgun (WGS) entry which is preliminary data.</text>
</comment>
<evidence type="ECO:0000313" key="2">
    <source>
        <dbReference type="EMBL" id="PFH55599.1"/>
    </source>
</evidence>
<reference evidence="2 3" key="2">
    <citation type="journal article" date="2017" name="Sci. Rep.">
        <title>Ant-infecting Ophiocordyceps genomes reveal a high diversity of potential behavioral manipulation genes and a possible major role for enterotoxins.</title>
        <authorList>
            <person name="de Bekker C."/>
            <person name="Ohm R.A."/>
            <person name="Evans H.C."/>
            <person name="Brachmann A."/>
            <person name="Hughes D.P."/>
        </authorList>
    </citation>
    <scope>NUCLEOTIDE SEQUENCE [LARGE SCALE GENOMIC DNA]</scope>
    <source>
        <strain evidence="2 3">SC16a</strain>
    </source>
</reference>
<accession>A0A2A9P2D9</accession>
<dbReference type="AlphaFoldDB" id="A0A2A9P2D9"/>